<dbReference type="GO" id="GO:0003700">
    <property type="term" value="F:DNA-binding transcription factor activity"/>
    <property type="evidence" value="ECO:0007669"/>
    <property type="project" value="InterPro"/>
</dbReference>
<accession>A0AAD8Q2L1</accession>
<evidence type="ECO:0000256" key="4">
    <source>
        <dbReference type="ARBA" id="ARBA00023163"/>
    </source>
</evidence>
<dbReference type="PRINTS" id="PR00367">
    <property type="entry name" value="ETHRSPELEMNT"/>
</dbReference>
<proteinExistence type="predicted"/>
<evidence type="ECO:0000256" key="5">
    <source>
        <dbReference type="ARBA" id="ARBA00023242"/>
    </source>
</evidence>
<dbReference type="CDD" id="cd00018">
    <property type="entry name" value="AP2"/>
    <property type="match status" value="1"/>
</dbReference>
<comment type="caution">
    <text evidence="8">The sequence shown here is derived from an EMBL/GenBank/DDBJ whole genome shotgun (WGS) entry which is preliminary data.</text>
</comment>
<dbReference type="SMART" id="SM00380">
    <property type="entry name" value="AP2"/>
    <property type="match status" value="1"/>
</dbReference>
<keyword evidence="5" id="KW-0539">Nucleus</keyword>
<dbReference type="Proteomes" id="UP001231189">
    <property type="component" value="Unassembled WGS sequence"/>
</dbReference>
<evidence type="ECO:0000259" key="7">
    <source>
        <dbReference type="PROSITE" id="PS51032"/>
    </source>
</evidence>
<gene>
    <name evidence="8" type="ORF">QYE76_048321</name>
</gene>
<dbReference type="InterPro" id="IPR016177">
    <property type="entry name" value="DNA-bd_dom_sf"/>
</dbReference>
<evidence type="ECO:0000256" key="1">
    <source>
        <dbReference type="ARBA" id="ARBA00004123"/>
    </source>
</evidence>
<dbReference type="InterPro" id="IPR050913">
    <property type="entry name" value="AP2/ERF_ERF"/>
</dbReference>
<dbReference type="InterPro" id="IPR036955">
    <property type="entry name" value="AP2/ERF_dom_sf"/>
</dbReference>
<dbReference type="PROSITE" id="PS51032">
    <property type="entry name" value="AP2_ERF"/>
    <property type="match status" value="1"/>
</dbReference>
<dbReference type="GO" id="GO:0003677">
    <property type="term" value="F:DNA binding"/>
    <property type="evidence" value="ECO:0007669"/>
    <property type="project" value="UniProtKB-KW"/>
</dbReference>
<dbReference type="Gene3D" id="3.30.730.10">
    <property type="entry name" value="AP2/ERF domain"/>
    <property type="match status" value="1"/>
</dbReference>
<keyword evidence="3" id="KW-0238">DNA-binding</keyword>
<dbReference type="InterPro" id="IPR001471">
    <property type="entry name" value="AP2/ERF_dom"/>
</dbReference>
<dbReference type="AlphaFoldDB" id="A0AAD8Q2L1"/>
<evidence type="ECO:0000256" key="3">
    <source>
        <dbReference type="ARBA" id="ARBA00023125"/>
    </source>
</evidence>
<dbReference type="SUPFAM" id="SSF54171">
    <property type="entry name" value="DNA-binding domain"/>
    <property type="match status" value="1"/>
</dbReference>
<dbReference type="GO" id="GO:0005634">
    <property type="term" value="C:nucleus"/>
    <property type="evidence" value="ECO:0007669"/>
    <property type="project" value="UniProtKB-SubCell"/>
</dbReference>
<keyword evidence="4" id="KW-0804">Transcription</keyword>
<comment type="subcellular location">
    <subcellularLocation>
        <location evidence="1">Nucleus</location>
    </subcellularLocation>
</comment>
<reference evidence="8" key="1">
    <citation type="submission" date="2023-07" db="EMBL/GenBank/DDBJ databases">
        <title>A chromosome-level genome assembly of Lolium multiflorum.</title>
        <authorList>
            <person name="Chen Y."/>
            <person name="Copetti D."/>
            <person name="Kolliker R."/>
            <person name="Studer B."/>
        </authorList>
    </citation>
    <scope>NUCLEOTIDE SEQUENCE</scope>
    <source>
        <strain evidence="8">02402/16</strain>
        <tissue evidence="8">Leaf</tissue>
    </source>
</reference>
<evidence type="ECO:0000256" key="6">
    <source>
        <dbReference type="SAM" id="MobiDB-lite"/>
    </source>
</evidence>
<dbReference type="EMBL" id="JAUUTY010000704">
    <property type="protein sequence ID" value="KAK1594280.1"/>
    <property type="molecule type" value="Genomic_DNA"/>
</dbReference>
<evidence type="ECO:0000313" key="9">
    <source>
        <dbReference type="Proteomes" id="UP001231189"/>
    </source>
</evidence>
<feature type="domain" description="AP2/ERF" evidence="7">
    <location>
        <begin position="17"/>
        <end position="72"/>
    </location>
</feature>
<evidence type="ECO:0000256" key="2">
    <source>
        <dbReference type="ARBA" id="ARBA00023015"/>
    </source>
</evidence>
<keyword evidence="9" id="KW-1185">Reference proteome</keyword>
<name>A0AAD8Q2L1_LOLMU</name>
<dbReference type="PANTHER" id="PTHR31194">
    <property type="entry name" value="SHN SHINE , DNA BINDING / TRANSCRIPTION FACTOR"/>
    <property type="match status" value="1"/>
</dbReference>
<sequence>MPRLASSSRYCRVSGTGYRGVRARPKGTYYAEIRDGGERIGLGTYETAHEAARAYDAVAWRLGRPRSSMNFHDVWTRQQAEDLAPPPYIVRQEEQRRRRETERRLRIAERDERAAREWAARFPDADTSPTNPSKEIFSELDETFAQGPIFARSFQKTEDLTKWGHEAARRVAGAARPWPRRPAPWAPRVAPRVDPPPT</sequence>
<organism evidence="8 9">
    <name type="scientific">Lolium multiflorum</name>
    <name type="common">Italian ryegrass</name>
    <name type="synonym">Lolium perenne subsp. multiflorum</name>
    <dbReference type="NCBI Taxonomy" id="4521"/>
    <lineage>
        <taxon>Eukaryota</taxon>
        <taxon>Viridiplantae</taxon>
        <taxon>Streptophyta</taxon>
        <taxon>Embryophyta</taxon>
        <taxon>Tracheophyta</taxon>
        <taxon>Spermatophyta</taxon>
        <taxon>Magnoliopsida</taxon>
        <taxon>Liliopsida</taxon>
        <taxon>Poales</taxon>
        <taxon>Poaceae</taxon>
        <taxon>BOP clade</taxon>
        <taxon>Pooideae</taxon>
        <taxon>Poodae</taxon>
        <taxon>Poeae</taxon>
        <taxon>Poeae Chloroplast Group 2 (Poeae type)</taxon>
        <taxon>Loliodinae</taxon>
        <taxon>Loliinae</taxon>
        <taxon>Lolium</taxon>
    </lineage>
</organism>
<feature type="region of interest" description="Disordered" evidence="6">
    <location>
        <begin position="170"/>
        <end position="198"/>
    </location>
</feature>
<protein>
    <recommendedName>
        <fullName evidence="7">AP2/ERF domain-containing protein</fullName>
    </recommendedName>
</protein>
<evidence type="ECO:0000313" key="8">
    <source>
        <dbReference type="EMBL" id="KAK1594280.1"/>
    </source>
</evidence>
<keyword evidence="2" id="KW-0805">Transcription regulation</keyword>
<dbReference type="PANTHER" id="PTHR31194:SF189">
    <property type="entry name" value="AP2_ERF DOMAIN-CONTAINING PROTEIN"/>
    <property type="match status" value="1"/>
</dbReference>